<dbReference type="Proteomes" id="UP000760480">
    <property type="component" value="Unassembled WGS sequence"/>
</dbReference>
<feature type="domain" description="DnaJ homologue subfamily C member 28 conserved" evidence="1">
    <location>
        <begin position="7"/>
        <end position="73"/>
    </location>
</feature>
<proteinExistence type="predicted"/>
<dbReference type="InterPro" id="IPR052573">
    <property type="entry name" value="DnaJ_C_subfamily_28"/>
</dbReference>
<gene>
    <name evidence="2" type="ORF">E4P82_08865</name>
</gene>
<organism evidence="2 3">
    <name type="scientific">Candidatus Competibacter phosphatis</name>
    <dbReference type="NCBI Taxonomy" id="221280"/>
    <lineage>
        <taxon>Bacteria</taxon>
        <taxon>Pseudomonadati</taxon>
        <taxon>Pseudomonadota</taxon>
        <taxon>Gammaproteobacteria</taxon>
        <taxon>Candidatus Competibacteraceae</taxon>
        <taxon>Candidatus Competibacter</taxon>
    </lineage>
</organism>
<sequence>MNPIDQIAETRIREAIERGELSGLPGEGRPLQLDDDSAIPEELRAAYRILKNAGFLPPELQLRKELREAEHLLQQLPESERSRARVRLELLQLRLAANRRQPINLLLEDHYRQCLLERLEPVAREKKWLI</sequence>
<evidence type="ECO:0000313" key="2">
    <source>
        <dbReference type="EMBL" id="NMQ19291.1"/>
    </source>
</evidence>
<evidence type="ECO:0000313" key="3">
    <source>
        <dbReference type="Proteomes" id="UP000760480"/>
    </source>
</evidence>
<accession>A0ABX1TKP0</accession>
<dbReference type="InterPro" id="IPR018961">
    <property type="entry name" value="DnaJ_homolog_subfam-C_membr-28"/>
</dbReference>
<evidence type="ECO:0000259" key="1">
    <source>
        <dbReference type="Pfam" id="PF09350"/>
    </source>
</evidence>
<comment type="caution">
    <text evidence="2">The sequence shown here is derived from an EMBL/GenBank/DDBJ whole genome shotgun (WGS) entry which is preliminary data.</text>
</comment>
<dbReference type="RefSeq" id="WP_169248550.1">
    <property type="nucleotide sequence ID" value="NZ_SPMZ01000023.1"/>
</dbReference>
<dbReference type="Pfam" id="PF09350">
    <property type="entry name" value="DJC28_CD"/>
    <property type="match status" value="1"/>
</dbReference>
<keyword evidence="3" id="KW-1185">Reference proteome</keyword>
<dbReference type="PANTHER" id="PTHR39158">
    <property type="entry name" value="OS08G0560600 PROTEIN"/>
    <property type="match status" value="1"/>
</dbReference>
<protein>
    <submittedName>
        <fullName evidence="2">DUF1992 domain-containing protein</fullName>
    </submittedName>
</protein>
<dbReference type="PANTHER" id="PTHR39158:SF1">
    <property type="entry name" value="DNAJ HOMOLOG SUBFAMILY C MEMBER 28"/>
    <property type="match status" value="1"/>
</dbReference>
<reference evidence="2 3" key="1">
    <citation type="submission" date="2019-03" db="EMBL/GenBank/DDBJ databases">
        <title>Metabolic reconstructions from genomes of highly enriched 'Candidatus Accumulibacter' and 'Candidatus Competibacter' bioreactor populations.</title>
        <authorList>
            <person name="Annavajhala M.K."/>
            <person name="Welles L."/>
            <person name="Abbas B."/>
            <person name="Sorokin D."/>
            <person name="Park H."/>
            <person name="Van Loosdrecht M."/>
            <person name="Chandran K."/>
        </authorList>
    </citation>
    <scope>NUCLEOTIDE SEQUENCE [LARGE SCALE GENOMIC DNA]</scope>
    <source>
        <strain evidence="2 3">SBR_G</strain>
    </source>
</reference>
<dbReference type="EMBL" id="SPMZ01000023">
    <property type="protein sequence ID" value="NMQ19291.1"/>
    <property type="molecule type" value="Genomic_DNA"/>
</dbReference>
<name>A0ABX1TKP0_9GAMM</name>